<accession>A0A372LV56</accession>
<name>A0A372LV56_9BACI</name>
<dbReference type="RefSeq" id="WP_117324938.1">
    <property type="nucleotide sequence ID" value="NZ_QVTE01000004.1"/>
</dbReference>
<evidence type="ECO:0000313" key="2">
    <source>
        <dbReference type="Proteomes" id="UP000264541"/>
    </source>
</evidence>
<reference evidence="1 2" key="1">
    <citation type="submission" date="2018-08" db="EMBL/GenBank/DDBJ databases">
        <title>Bacillus chawlae sp. nov., Bacillus glennii sp. nov., and Bacillus saganii sp. nov. Isolated from the Vehicle Assembly Building at Kennedy Space Center where the Viking Spacecraft were Assembled.</title>
        <authorList>
            <person name="Seuylemezian A."/>
            <person name="Vaishampayan P."/>
        </authorList>
    </citation>
    <scope>NUCLEOTIDE SEQUENCE [LARGE SCALE GENOMIC DNA]</scope>
    <source>
        <strain evidence="1 2">V47-23a</strain>
    </source>
</reference>
<gene>
    <name evidence="1" type="ORF">D0469_01745</name>
</gene>
<proteinExistence type="predicted"/>
<organism evidence="1 2">
    <name type="scientific">Peribacillus saganii</name>
    <dbReference type="NCBI Taxonomy" id="2303992"/>
    <lineage>
        <taxon>Bacteria</taxon>
        <taxon>Bacillati</taxon>
        <taxon>Bacillota</taxon>
        <taxon>Bacilli</taxon>
        <taxon>Bacillales</taxon>
        <taxon>Bacillaceae</taxon>
        <taxon>Peribacillus</taxon>
    </lineage>
</organism>
<dbReference type="OrthoDB" id="2376882at2"/>
<dbReference type="PANTHER" id="PTHR40051:SF1">
    <property type="entry name" value="YOLD-LIKE FAMILY PROTEIN"/>
    <property type="match status" value="1"/>
</dbReference>
<dbReference type="AlphaFoldDB" id="A0A372LV56"/>
<dbReference type="Pfam" id="PF08863">
    <property type="entry name" value="YolD"/>
    <property type="match status" value="1"/>
</dbReference>
<dbReference type="EMBL" id="QVTE01000004">
    <property type="protein sequence ID" value="RFU71454.1"/>
    <property type="molecule type" value="Genomic_DNA"/>
</dbReference>
<dbReference type="PANTHER" id="PTHR40051">
    <property type="entry name" value="IG HYPOTHETICAL 15966"/>
    <property type="match status" value="1"/>
</dbReference>
<keyword evidence="2" id="KW-1185">Reference proteome</keyword>
<dbReference type="InterPro" id="IPR014962">
    <property type="entry name" value="YolD"/>
</dbReference>
<evidence type="ECO:0000313" key="1">
    <source>
        <dbReference type="EMBL" id="RFU71454.1"/>
    </source>
</evidence>
<protein>
    <submittedName>
        <fullName evidence="1">YolD-like family protein</fullName>
    </submittedName>
</protein>
<sequence>MSIRDRGKLKWQSAFFMPEHVSLLRAMKTDYHRIDKPVLDEYQIEELEQKICLAMEFTYQIKIQVWNAGFIKEYKGFIHRLDELSKRIFLELDDESMKKIYFSEIIGIEVVEA</sequence>
<dbReference type="Proteomes" id="UP000264541">
    <property type="component" value="Unassembled WGS sequence"/>
</dbReference>
<comment type="caution">
    <text evidence="1">The sequence shown here is derived from an EMBL/GenBank/DDBJ whole genome shotgun (WGS) entry which is preliminary data.</text>
</comment>